<comment type="cofactor">
    <cofactor evidence="1">
        <name>Mg(2+)</name>
        <dbReference type="ChEBI" id="CHEBI:18420"/>
    </cofactor>
</comment>
<dbReference type="SMART" id="SM00485">
    <property type="entry name" value="XPGN"/>
    <property type="match status" value="1"/>
</dbReference>
<dbReference type="Pfam" id="PF01968">
    <property type="entry name" value="Hydantoinase_A"/>
    <property type="match status" value="2"/>
</dbReference>
<keyword evidence="7" id="KW-0460">Magnesium</keyword>
<dbReference type="InterPro" id="IPR008918">
    <property type="entry name" value="HhH2"/>
</dbReference>
<keyword evidence="5" id="KW-0479">Metal-binding</keyword>
<dbReference type="CDD" id="cd09904">
    <property type="entry name" value="H3TH_XPG"/>
    <property type="match status" value="1"/>
</dbReference>
<organism evidence="11">
    <name type="scientific">Darwinula stevensoni</name>
    <dbReference type="NCBI Taxonomy" id="69355"/>
    <lineage>
        <taxon>Eukaryota</taxon>
        <taxon>Metazoa</taxon>
        <taxon>Ecdysozoa</taxon>
        <taxon>Arthropoda</taxon>
        <taxon>Crustacea</taxon>
        <taxon>Oligostraca</taxon>
        <taxon>Ostracoda</taxon>
        <taxon>Podocopa</taxon>
        <taxon>Podocopida</taxon>
        <taxon>Darwinulocopina</taxon>
        <taxon>Darwinuloidea</taxon>
        <taxon>Darwinulidae</taxon>
        <taxon>Darwinula</taxon>
    </lineage>
</organism>
<dbReference type="GO" id="GO:0006289">
    <property type="term" value="P:nucleotide-excision repair"/>
    <property type="evidence" value="ECO:0007669"/>
    <property type="project" value="InterPro"/>
</dbReference>
<comment type="similarity">
    <text evidence="2">Belongs to the XPG/RAD2 endonuclease family. XPG subfamily.</text>
</comment>
<evidence type="ECO:0000259" key="10">
    <source>
        <dbReference type="PROSITE" id="PS50097"/>
    </source>
</evidence>
<dbReference type="OrthoDB" id="3643at2759"/>
<dbReference type="InterPro" id="IPR002821">
    <property type="entry name" value="Hydantoinase_A"/>
</dbReference>
<dbReference type="InterPro" id="IPR001044">
    <property type="entry name" value="XPG/Rad2_eukaryotes"/>
</dbReference>
<dbReference type="GO" id="GO:0004519">
    <property type="term" value="F:endonuclease activity"/>
    <property type="evidence" value="ECO:0007669"/>
    <property type="project" value="InterPro"/>
</dbReference>
<dbReference type="SMART" id="SM00225">
    <property type="entry name" value="BTB"/>
    <property type="match status" value="1"/>
</dbReference>
<dbReference type="CDD" id="cd18315">
    <property type="entry name" value="BTB_POZ_BAB-like"/>
    <property type="match status" value="1"/>
</dbReference>
<evidence type="ECO:0000256" key="4">
    <source>
        <dbReference type="ARBA" id="ARBA00022722"/>
    </source>
</evidence>
<dbReference type="Proteomes" id="UP000677054">
    <property type="component" value="Unassembled WGS sequence"/>
</dbReference>
<keyword evidence="6" id="KW-0378">Hydrolase</keyword>
<dbReference type="Gene3D" id="3.40.50.1010">
    <property type="entry name" value="5'-nuclease"/>
    <property type="match status" value="2"/>
</dbReference>
<dbReference type="GO" id="GO:0005634">
    <property type="term" value="C:nucleus"/>
    <property type="evidence" value="ECO:0007669"/>
    <property type="project" value="InterPro"/>
</dbReference>
<sequence length="2254" mass="250131">MGVHGLWGLLETAGKPVPLETLENKILAIDVSIWLHQAVKGFRDQSGQPLPNGHLLGLFHRICKLLFYKIKPVFVFDGGIPIYKRQTMANRKQKKDSAASDARKLSHHILKNYLQQNVIGKVLGKQPSAVPSSASHDDDVFHLAPLGPDAEKEMESDGEAEEYGGDLEMMSESSHFQSNIHDVDVMSEEFAALPSHIQHEVLLELKDTRKQSSWNKLHQMPKESGNFSSFQMDRLLRRRALQAKLEKIESEMGSSQLQEAAEGLTPIDLDSEGQRIVSEDTLRFVLKKLTQSEKAKKPQSEHVSLSNETVDYSTSSIIKKRLTKDMKSEVAQAPSDSGCDDDPEDYSLDNNVSRTENFSGEQTDLSQEEIYLLIQQNAPVALGLDRPILSKKDEFHKPTQDRVSRNDIKLVTLTTTEDKDIGKEFFAVQGQTPSEPTLKKAYSTKLSDESGSTSWTSKLVETPSKVELPSDSKQEHFITVEITSLKTHSAEEDIFADVFKEAQRDDIIKLESILQGFKKEIQTSRKTESLVKETETKEKEASSFAFHKSESRFNERSDLHSSLSTLEKDEGESLPVMRHFQSAENMGAISINKTVSEEDGNCFMIVSNRSCSDMEKDIHEASASQSLGAGFQQLSSSINSTNETTSEEECGKSKVLRAVAPNFVATSKDVKNMENNKEESENNLRNMPEEDQNLLEEYSKQLEIERRNLEKQRGRQERLATSLSDQMYLEAQELLQLFGLPYVTSPMEAEAQCAFLDILNLTQGTITDDSDIWLFGGQRVYRNFFNQTKHVEFYHAENIFKYFQLTREKMINLALLCGSDYTDGIRGVGPVTAMEILLEFPGDGVECLETFQQWWTEARTKATFVEETPVKKKLLELEISKGFPHHGIVEAYLKPEVDESSEEFSWSSPDIDGLREFARKKMGWSKSRTDEVLAPVIKRMNLKEMQSRIDSYFQVKLPEEVKLPSKRLTNILKRAKGGENIATLVQNVKTKSKKSIGRGRGKRSCKEDVDDDDILEEETLVSEIEGESPVASQPSTSCGTSSKMKLQGLSGKASGMVTSFRHLREERSFTDVTISVDGESLKAHKMVLSACSPYFKKLLEETPSKHPIIILKDIKMKEMEAILDFIYTGEVNIAQEDLQSFLKVAMRLKVKGLAEGNIPAGQIGPIGNSGASVVGETSSGKGVKNEHGDMTGKFKFAIDRGGTFTDVYALCPSGKVRALKLLSRDPAHYPDAPREGIRRILQEELKQPFPETEPIDGSHIEWIRMGTTVATNALLERKGEKMALAITKGFKDLLFIGNQARPAIFDLEIKMPEMLYQEVIEVEERVIVNQEGCKLEDRYPEVQGTTGEKLKISGALNLHDLEHKLQAVLKQGITSLAVALMHSYTFQKHEEDVGRLAQQLGFTNVSLSSHVMPMVRLVPRGFTACVDAYLTPLIKKYVEEFKSGFVDQLQGVTVLFMKSDGGLTPMDRFDGSRAILSGPAGGVVGYAMTTYERDTKKPVIGFDMGGTSTDLDVNTVAAGGGSMLTFRSGLFCVGPESAGAHPGPACYRKGGPLTITDANLVLGRLLPQYFPTIFGPLKNEPLDAAESYELFKNLCDEVNDFRKQQATLQGTKCHPMSVEELALGFVKVANETMCRPIRNLTEAKGYDTADHVLACFGGAGGQHACSIARSLGMASVFVHKYAGILSAYGMALADLVLEAQEPCAKYYKPENFSFFDEHLQHLTARCISQLEGQGFHHEQITVQCFLHMRYDRTDFPLMCPPSEKQELPSPDHGDFLTGFQQRYKREFGFVIPDRRIIVDDLMVRGFGKTLVHTHEDIPVATQPPQLEAVTQVFFDDGFQTSQVYLLKHLKAGHKIPGPAIIMDDLCTIVVEPDCAAEITRYGDVHLHIGSDQQRRISTVLDPIQLSIFSHRFMGIAEQMGRILQRTAISTNIKERLDFSCALFGPDGGLVSNAPHIPVHLGAMQETVQFQMRHRGDDIKEGDVFLTNHPVAGGSHLPDLTVITPVFYKNILKPVFFVASRGHHAEIGGITPGSMPPHSKSLEEEGAVFISFKLVDKGIFQGITLVKELIDTYGIDVIQAYMGHIQNNAEVAVREMLYEMGQKSLEKTGSAVLEAHDKMDDGTVITLRVSINLDNGSALFDFSGTGYQVWGNCNAPRAITLSAIIYCLRSMVGHDVPLNQGCLSPVEVVIPNGTILTPSEDAAIVGGNVLTSQRIVDVVLKAFRICAASQGCMNNVTFGDETSGYYETVAGGAGA</sequence>
<evidence type="ECO:0000256" key="5">
    <source>
        <dbReference type="ARBA" id="ARBA00022723"/>
    </source>
</evidence>
<name>A0A7R8XEP5_9CRUS</name>
<dbReference type="GO" id="GO:0006749">
    <property type="term" value="P:glutathione metabolic process"/>
    <property type="evidence" value="ECO:0007669"/>
    <property type="project" value="TreeGrafter"/>
</dbReference>
<dbReference type="InterPro" id="IPR045079">
    <property type="entry name" value="Oxoprolinase-like"/>
</dbReference>
<evidence type="ECO:0000256" key="9">
    <source>
        <dbReference type="SAM" id="MobiDB-lite"/>
    </source>
</evidence>
<dbReference type="SMART" id="SM00484">
    <property type="entry name" value="XPGI"/>
    <property type="match status" value="1"/>
</dbReference>
<feature type="region of interest" description="Disordered" evidence="9">
    <location>
        <begin position="324"/>
        <end position="344"/>
    </location>
</feature>
<dbReference type="Pfam" id="PF00867">
    <property type="entry name" value="XPG_I"/>
    <property type="match status" value="1"/>
</dbReference>
<reference evidence="11" key="1">
    <citation type="submission" date="2020-11" db="EMBL/GenBank/DDBJ databases">
        <authorList>
            <person name="Tran Van P."/>
        </authorList>
    </citation>
    <scope>NUCLEOTIDE SEQUENCE</scope>
</reference>
<dbReference type="SUPFAM" id="SSF47807">
    <property type="entry name" value="5' to 3' exonuclease, C-terminal subdomain"/>
    <property type="match status" value="1"/>
</dbReference>
<dbReference type="CDD" id="cd09868">
    <property type="entry name" value="PIN_XPG_RAD2"/>
    <property type="match status" value="2"/>
</dbReference>
<dbReference type="InterPro" id="IPR003692">
    <property type="entry name" value="Hydantoinase_B"/>
</dbReference>
<dbReference type="InterPro" id="IPR036279">
    <property type="entry name" value="5-3_exonuclease_C_sf"/>
</dbReference>
<keyword evidence="8" id="KW-0175">Coiled coil</keyword>
<dbReference type="GO" id="GO:0005829">
    <property type="term" value="C:cytosol"/>
    <property type="evidence" value="ECO:0007669"/>
    <property type="project" value="TreeGrafter"/>
</dbReference>
<keyword evidence="4" id="KW-0540">Nuclease</keyword>
<dbReference type="GO" id="GO:0003697">
    <property type="term" value="F:single-stranded DNA binding"/>
    <property type="evidence" value="ECO:0007669"/>
    <property type="project" value="InterPro"/>
</dbReference>
<accession>A0A7R8XEP5</accession>
<dbReference type="InterPro" id="IPR000210">
    <property type="entry name" value="BTB/POZ_dom"/>
</dbReference>
<dbReference type="FunFam" id="1.10.150.20:FF:000037">
    <property type="entry name" value="DNA repair protein complementing XP-G cells homolog"/>
    <property type="match status" value="1"/>
</dbReference>
<dbReference type="PROSITE" id="PS50097">
    <property type="entry name" value="BTB"/>
    <property type="match status" value="1"/>
</dbReference>
<protein>
    <recommendedName>
        <fullName evidence="10">BTB domain-containing protein</fullName>
    </recommendedName>
</protein>
<proteinExistence type="inferred from homology"/>
<dbReference type="InterPro" id="IPR006085">
    <property type="entry name" value="XPG_DNA_repair_N"/>
</dbReference>
<comment type="similarity">
    <text evidence="3">Belongs to the oxoprolinase family.</text>
</comment>
<feature type="domain" description="BTB" evidence="10">
    <location>
        <begin position="1070"/>
        <end position="1135"/>
    </location>
</feature>
<dbReference type="FunFam" id="3.40.50.1010:FF:000122">
    <property type="entry name" value="DNA repair enzyme"/>
    <property type="match status" value="1"/>
</dbReference>
<evidence type="ECO:0000256" key="8">
    <source>
        <dbReference type="SAM" id="Coils"/>
    </source>
</evidence>
<dbReference type="Pfam" id="PF02538">
    <property type="entry name" value="Hydantoinase_B"/>
    <property type="match status" value="2"/>
</dbReference>
<dbReference type="PANTHER" id="PTHR11365">
    <property type="entry name" value="5-OXOPROLINASE RELATED"/>
    <property type="match status" value="1"/>
</dbReference>
<dbReference type="GO" id="GO:0046872">
    <property type="term" value="F:metal ion binding"/>
    <property type="evidence" value="ECO:0007669"/>
    <property type="project" value="UniProtKB-KW"/>
</dbReference>
<dbReference type="SMART" id="SM00279">
    <property type="entry name" value="HhH2"/>
    <property type="match status" value="1"/>
</dbReference>
<dbReference type="Gene3D" id="3.30.710.10">
    <property type="entry name" value="Potassium Channel Kv1.1, Chain A"/>
    <property type="match status" value="1"/>
</dbReference>
<evidence type="ECO:0000256" key="1">
    <source>
        <dbReference type="ARBA" id="ARBA00001946"/>
    </source>
</evidence>
<dbReference type="EMBL" id="CAJPEV010001864">
    <property type="protein sequence ID" value="CAG0894660.1"/>
    <property type="molecule type" value="Genomic_DNA"/>
</dbReference>
<dbReference type="InterPro" id="IPR011333">
    <property type="entry name" value="SKP1/BTB/POZ_sf"/>
</dbReference>
<dbReference type="Pfam" id="PF05378">
    <property type="entry name" value="Hydant_A_N"/>
    <property type="match status" value="1"/>
</dbReference>
<dbReference type="GO" id="GO:0017168">
    <property type="term" value="F:5-oxoprolinase (ATP-hydrolyzing) activity"/>
    <property type="evidence" value="ECO:0007669"/>
    <property type="project" value="TreeGrafter"/>
</dbReference>
<evidence type="ECO:0000256" key="7">
    <source>
        <dbReference type="ARBA" id="ARBA00022842"/>
    </source>
</evidence>
<dbReference type="SUPFAM" id="SSF88723">
    <property type="entry name" value="PIN domain-like"/>
    <property type="match status" value="1"/>
</dbReference>
<evidence type="ECO:0000313" key="11">
    <source>
        <dbReference type="EMBL" id="CAD7248483.1"/>
    </source>
</evidence>
<dbReference type="Pfam" id="PF00752">
    <property type="entry name" value="XPG_N"/>
    <property type="match status" value="1"/>
</dbReference>
<evidence type="ECO:0000256" key="6">
    <source>
        <dbReference type="ARBA" id="ARBA00022801"/>
    </source>
</evidence>
<keyword evidence="12" id="KW-1185">Reference proteome</keyword>
<dbReference type="InterPro" id="IPR006086">
    <property type="entry name" value="XPG-I_dom"/>
</dbReference>
<dbReference type="SUPFAM" id="SSF54695">
    <property type="entry name" value="POZ domain"/>
    <property type="match status" value="1"/>
</dbReference>
<feature type="non-terminal residue" evidence="11">
    <location>
        <position position="2254"/>
    </location>
</feature>
<evidence type="ECO:0000256" key="2">
    <source>
        <dbReference type="ARBA" id="ARBA00005283"/>
    </source>
</evidence>
<dbReference type="Pfam" id="PF00651">
    <property type="entry name" value="BTB"/>
    <property type="match status" value="1"/>
</dbReference>
<dbReference type="InterPro" id="IPR008040">
    <property type="entry name" value="Hydant_A_N"/>
</dbReference>
<feature type="coiled-coil region" evidence="8">
    <location>
        <begin position="663"/>
        <end position="726"/>
    </location>
</feature>
<dbReference type="PRINTS" id="PR00853">
    <property type="entry name" value="XPGRADSUPER"/>
</dbReference>
<dbReference type="Gene3D" id="1.10.150.20">
    <property type="entry name" value="5' to 3' exonuclease, C-terminal subdomain"/>
    <property type="match status" value="1"/>
</dbReference>
<dbReference type="Pfam" id="PF19278">
    <property type="entry name" value="Hydant_A_C"/>
    <property type="match status" value="1"/>
</dbReference>
<evidence type="ECO:0000313" key="12">
    <source>
        <dbReference type="Proteomes" id="UP000677054"/>
    </source>
</evidence>
<dbReference type="InterPro" id="IPR029060">
    <property type="entry name" value="PIN-like_dom_sf"/>
</dbReference>
<dbReference type="InterPro" id="IPR049517">
    <property type="entry name" value="ACX-like_C"/>
</dbReference>
<gene>
    <name evidence="11" type="ORF">DSTB1V02_LOCUS8295</name>
</gene>
<evidence type="ECO:0000256" key="3">
    <source>
        <dbReference type="ARBA" id="ARBA00010403"/>
    </source>
</evidence>
<dbReference type="EMBL" id="LR901381">
    <property type="protein sequence ID" value="CAD7248483.1"/>
    <property type="molecule type" value="Genomic_DNA"/>
</dbReference>
<dbReference type="PANTHER" id="PTHR11365:SF2">
    <property type="entry name" value="5-OXOPROLINASE"/>
    <property type="match status" value="1"/>
</dbReference>
<dbReference type="InterPro" id="IPR006084">
    <property type="entry name" value="XPG/Rad2"/>
</dbReference>
<dbReference type="PRINTS" id="PR00066">
    <property type="entry name" value="XRODRMPGMNTG"/>
</dbReference>